<comment type="caution">
    <text evidence="2">The sequence shown here is derived from an EMBL/GenBank/DDBJ whole genome shotgun (WGS) entry which is preliminary data.</text>
</comment>
<organism evidence="2 3">
    <name type="scientific">Dovyalis caffra</name>
    <dbReference type="NCBI Taxonomy" id="77055"/>
    <lineage>
        <taxon>Eukaryota</taxon>
        <taxon>Viridiplantae</taxon>
        <taxon>Streptophyta</taxon>
        <taxon>Embryophyta</taxon>
        <taxon>Tracheophyta</taxon>
        <taxon>Spermatophyta</taxon>
        <taxon>Magnoliopsida</taxon>
        <taxon>eudicotyledons</taxon>
        <taxon>Gunneridae</taxon>
        <taxon>Pentapetalae</taxon>
        <taxon>rosids</taxon>
        <taxon>fabids</taxon>
        <taxon>Malpighiales</taxon>
        <taxon>Salicaceae</taxon>
        <taxon>Flacourtieae</taxon>
        <taxon>Dovyalis</taxon>
    </lineage>
</organism>
<sequence length="415" mass="47508">MELLKLSKFKLQLKALATEVGDLREREQSATEQCRILIQRQKQTEEEYCRQLQELQSELASSNELRQKLQKKKLLTSLDTDLEREAFSIKQLVDRVQLLVSEKEEVVAGLRSKMDKVSAFEKVFFEKIRNLENRLKNDEEDFRRKDRIISELEEQLEAAKLNNSFIQNLISEKEALHCEVRSLAIILQKIQETVVNMNEQDKKIFSSLLECQEDCDMIMTEEGTDRVEDLVQNSGEPCPNKASSMGIGENRVETRRMETAWMHGIRKLKHKSYNSKKRELSVSPCSDLQSAANSPNISVNNAKTPGISVPSTNYMLGRNLASISVIRQLLNQAVVGAAHSDCFSPVLWFLIHDLSGQEQLQKPKFSAENLSTLLMLKYLDQPVSPETVCPLCYPALFWIGSWFPYVNCDPKTECL</sequence>
<dbReference type="AlphaFoldDB" id="A0AAV1RCQ5"/>
<name>A0AAV1RCQ5_9ROSI</name>
<gene>
    <name evidence="2" type="ORF">DCAF_LOCUS9121</name>
</gene>
<keyword evidence="3" id="KW-1185">Reference proteome</keyword>
<feature type="coiled-coil region" evidence="1">
    <location>
        <begin position="121"/>
        <end position="169"/>
    </location>
</feature>
<proteinExistence type="predicted"/>
<accession>A0AAV1RCQ5</accession>
<dbReference type="Proteomes" id="UP001314170">
    <property type="component" value="Unassembled WGS sequence"/>
</dbReference>
<evidence type="ECO:0000256" key="1">
    <source>
        <dbReference type="SAM" id="Coils"/>
    </source>
</evidence>
<protein>
    <submittedName>
        <fullName evidence="2">Uncharacterized protein</fullName>
    </submittedName>
</protein>
<evidence type="ECO:0000313" key="2">
    <source>
        <dbReference type="EMBL" id="CAK7332713.1"/>
    </source>
</evidence>
<reference evidence="2 3" key="1">
    <citation type="submission" date="2024-01" db="EMBL/GenBank/DDBJ databases">
        <authorList>
            <person name="Waweru B."/>
        </authorList>
    </citation>
    <scope>NUCLEOTIDE SEQUENCE [LARGE SCALE GENOMIC DNA]</scope>
</reference>
<evidence type="ECO:0000313" key="3">
    <source>
        <dbReference type="Proteomes" id="UP001314170"/>
    </source>
</evidence>
<keyword evidence="1" id="KW-0175">Coiled coil</keyword>
<feature type="coiled-coil region" evidence="1">
    <location>
        <begin position="6"/>
        <end position="72"/>
    </location>
</feature>
<dbReference type="EMBL" id="CAWUPB010000913">
    <property type="protein sequence ID" value="CAK7332713.1"/>
    <property type="molecule type" value="Genomic_DNA"/>
</dbReference>